<dbReference type="EMBL" id="MEYQ01000036">
    <property type="protein sequence ID" value="OGD38674.1"/>
    <property type="molecule type" value="Genomic_DNA"/>
</dbReference>
<dbReference type="AlphaFoldDB" id="A0A1F5C742"/>
<feature type="transmembrane region" description="Helical" evidence="1">
    <location>
        <begin position="6"/>
        <end position="25"/>
    </location>
</feature>
<name>A0A1F5C742_9BACT</name>
<organism evidence="2 3">
    <name type="scientific">Candidatus Azambacteria bacterium RIFCSPLOWO2_01_FULL_37_9</name>
    <dbReference type="NCBI Taxonomy" id="1797297"/>
    <lineage>
        <taxon>Bacteria</taxon>
        <taxon>Candidatus Azamiibacteriota</taxon>
    </lineage>
</organism>
<keyword evidence="1" id="KW-1133">Transmembrane helix</keyword>
<evidence type="ECO:0000313" key="3">
    <source>
        <dbReference type="Proteomes" id="UP000177947"/>
    </source>
</evidence>
<dbReference type="PANTHER" id="PTHR37833:SF1">
    <property type="entry name" value="SIGNAL PEPTIDE PROTEIN"/>
    <property type="match status" value="1"/>
</dbReference>
<keyword evidence="1" id="KW-0472">Membrane</keyword>
<protein>
    <recommendedName>
        <fullName evidence="4">DUF1573 domain-containing protein</fullName>
    </recommendedName>
</protein>
<dbReference type="Pfam" id="PF07610">
    <property type="entry name" value="DUF1573"/>
    <property type="match status" value="1"/>
</dbReference>
<accession>A0A1F5C742</accession>
<dbReference type="Proteomes" id="UP000177947">
    <property type="component" value="Unassembled WGS sequence"/>
</dbReference>
<sequence>MNKKIILYGVVIIVIVIFTGYFFGFGNSIKIFLGSQEESDKQFGPHLIIPVKEYNFGKIKQSGPIVSYEFEVANDGTEDVKIEKVLTSCNCTSAKIDKDIIKAGEKTFLTVEFDPNYHFESYDEIMRTATIFSNAINDPRPEVKIFTIVDYDLGVDKTKYGVDED</sequence>
<evidence type="ECO:0000256" key="1">
    <source>
        <dbReference type="SAM" id="Phobius"/>
    </source>
</evidence>
<gene>
    <name evidence="2" type="ORF">A2907_00295</name>
</gene>
<evidence type="ECO:0000313" key="2">
    <source>
        <dbReference type="EMBL" id="OGD38674.1"/>
    </source>
</evidence>
<dbReference type="InterPro" id="IPR011467">
    <property type="entry name" value="DUF1573"/>
</dbReference>
<dbReference type="InterPro" id="IPR013783">
    <property type="entry name" value="Ig-like_fold"/>
</dbReference>
<keyword evidence="1" id="KW-0812">Transmembrane</keyword>
<dbReference type="Gene3D" id="2.60.40.10">
    <property type="entry name" value="Immunoglobulins"/>
    <property type="match status" value="1"/>
</dbReference>
<evidence type="ECO:0008006" key="4">
    <source>
        <dbReference type="Google" id="ProtNLM"/>
    </source>
</evidence>
<reference evidence="2 3" key="1">
    <citation type="journal article" date="2016" name="Nat. Commun.">
        <title>Thousands of microbial genomes shed light on interconnected biogeochemical processes in an aquifer system.</title>
        <authorList>
            <person name="Anantharaman K."/>
            <person name="Brown C.T."/>
            <person name="Hug L.A."/>
            <person name="Sharon I."/>
            <person name="Castelle C.J."/>
            <person name="Probst A.J."/>
            <person name="Thomas B.C."/>
            <person name="Singh A."/>
            <person name="Wilkins M.J."/>
            <person name="Karaoz U."/>
            <person name="Brodie E.L."/>
            <person name="Williams K.H."/>
            <person name="Hubbard S.S."/>
            <person name="Banfield J.F."/>
        </authorList>
    </citation>
    <scope>NUCLEOTIDE SEQUENCE [LARGE SCALE GENOMIC DNA]</scope>
</reference>
<proteinExistence type="predicted"/>
<dbReference type="PANTHER" id="PTHR37833">
    <property type="entry name" value="LIPOPROTEIN-RELATED"/>
    <property type="match status" value="1"/>
</dbReference>
<comment type="caution">
    <text evidence="2">The sequence shown here is derived from an EMBL/GenBank/DDBJ whole genome shotgun (WGS) entry which is preliminary data.</text>
</comment>